<dbReference type="InterPro" id="IPR036895">
    <property type="entry name" value="Uracil-DNA_glycosylase-like_sf"/>
</dbReference>
<proteinExistence type="predicted"/>
<name>A0A6B2FZT4_MYXSQ</name>
<evidence type="ECO:0000256" key="1">
    <source>
        <dbReference type="SAM" id="MobiDB-lite"/>
    </source>
</evidence>
<protein>
    <submittedName>
        <fullName evidence="2">Uracil-DNA glycosylase (Trinotate prediction)</fullName>
    </submittedName>
</protein>
<evidence type="ECO:0000313" key="2">
    <source>
        <dbReference type="EMBL" id="NDJ96867.1"/>
    </source>
</evidence>
<sequence length="101" mass="11820">MSDTENLKSYFAPEKRTESECVKNFDCKIKNSIEENEGTDETDNKNESEQEEADYAIPGTEGMGLSWKNALKEEFKKDYFLKVIEFVKCERLTKTIYPQSW</sequence>
<dbReference type="AlphaFoldDB" id="A0A6B2FZT4"/>
<dbReference type="EMBL" id="GHBR01001752">
    <property type="protein sequence ID" value="NDJ96867.1"/>
    <property type="molecule type" value="Transcribed_RNA"/>
</dbReference>
<reference evidence="2" key="1">
    <citation type="submission" date="2018-11" db="EMBL/GenBank/DDBJ databases">
        <title>Myxobolus squamalis genome and transcriptome.</title>
        <authorList>
            <person name="Yahalomi D."/>
            <person name="Atkinson S.D."/>
            <person name="Neuhof M."/>
            <person name="Chang E.S."/>
            <person name="Philippe H."/>
            <person name="Cartwright P."/>
            <person name="Bartholomew J.L."/>
            <person name="Huchon D."/>
        </authorList>
    </citation>
    <scope>NUCLEOTIDE SEQUENCE</scope>
    <source>
        <strain evidence="2">71B08</strain>
        <tissue evidence="2">Whole</tissue>
    </source>
</reference>
<organism evidence="2">
    <name type="scientific">Myxobolus squamalis</name>
    <name type="common">Myxosporean</name>
    <dbReference type="NCBI Taxonomy" id="59785"/>
    <lineage>
        <taxon>Eukaryota</taxon>
        <taxon>Metazoa</taxon>
        <taxon>Cnidaria</taxon>
        <taxon>Myxozoa</taxon>
        <taxon>Myxosporea</taxon>
        <taxon>Bivalvulida</taxon>
        <taxon>Platysporina</taxon>
        <taxon>Myxobolidae</taxon>
        <taxon>Myxobolus</taxon>
    </lineage>
</organism>
<dbReference type="Gene3D" id="3.40.470.10">
    <property type="entry name" value="Uracil-DNA glycosylase-like domain"/>
    <property type="match status" value="1"/>
</dbReference>
<feature type="region of interest" description="Disordered" evidence="1">
    <location>
        <begin position="33"/>
        <end position="59"/>
    </location>
</feature>
<accession>A0A6B2FZT4</accession>